<comment type="caution">
    <text evidence="2">The sequence shown here is derived from an EMBL/GenBank/DDBJ whole genome shotgun (WGS) entry which is preliminary data.</text>
</comment>
<feature type="non-terminal residue" evidence="2">
    <location>
        <position position="1"/>
    </location>
</feature>
<evidence type="ECO:0000256" key="1">
    <source>
        <dbReference type="SAM" id="Phobius"/>
    </source>
</evidence>
<sequence>ALGPWIPQIAVLFAVPIVGGTVASSAEQVWGGDAGLHVAVIGMLLLSTSLAYTLSWATGGCEMERRAMAMEFAVKNVVFASVLLRDHFEDQATQACASSRSAATPCAGTDRAPTLSSCSSCRGTSAQTMAGRAMPHRATLSHLAEKNSLIAALTLLNWAILVVRSTL</sequence>
<keyword evidence="1" id="KW-0472">Membrane</keyword>
<accession>A0ABN9XVX4</accession>
<dbReference type="Proteomes" id="UP001189429">
    <property type="component" value="Unassembled WGS sequence"/>
</dbReference>
<keyword evidence="1" id="KW-1133">Transmembrane helix</keyword>
<evidence type="ECO:0000313" key="3">
    <source>
        <dbReference type="Proteomes" id="UP001189429"/>
    </source>
</evidence>
<name>A0ABN9XVX4_9DINO</name>
<evidence type="ECO:0000313" key="2">
    <source>
        <dbReference type="EMBL" id="CAK0904255.1"/>
    </source>
</evidence>
<organism evidence="2 3">
    <name type="scientific">Prorocentrum cordatum</name>
    <dbReference type="NCBI Taxonomy" id="2364126"/>
    <lineage>
        <taxon>Eukaryota</taxon>
        <taxon>Sar</taxon>
        <taxon>Alveolata</taxon>
        <taxon>Dinophyceae</taxon>
        <taxon>Prorocentrales</taxon>
        <taxon>Prorocentraceae</taxon>
        <taxon>Prorocentrum</taxon>
    </lineage>
</organism>
<evidence type="ECO:0008006" key="4">
    <source>
        <dbReference type="Google" id="ProtNLM"/>
    </source>
</evidence>
<dbReference type="Gene3D" id="1.20.1530.20">
    <property type="match status" value="1"/>
</dbReference>
<reference evidence="2" key="1">
    <citation type="submission" date="2023-10" db="EMBL/GenBank/DDBJ databases">
        <authorList>
            <person name="Chen Y."/>
            <person name="Shah S."/>
            <person name="Dougan E. K."/>
            <person name="Thang M."/>
            <person name="Chan C."/>
        </authorList>
    </citation>
    <scope>NUCLEOTIDE SEQUENCE [LARGE SCALE GENOMIC DNA]</scope>
</reference>
<keyword evidence="3" id="KW-1185">Reference proteome</keyword>
<protein>
    <recommendedName>
        <fullName evidence="4">Protein RFT1 homolog</fullName>
    </recommendedName>
</protein>
<dbReference type="EMBL" id="CAUYUJ010021381">
    <property type="protein sequence ID" value="CAK0904255.1"/>
    <property type="molecule type" value="Genomic_DNA"/>
</dbReference>
<gene>
    <name evidence="2" type="ORF">PCOR1329_LOCUS80350</name>
</gene>
<proteinExistence type="predicted"/>
<dbReference type="InterPro" id="IPR038770">
    <property type="entry name" value="Na+/solute_symporter_sf"/>
</dbReference>
<feature type="transmembrane region" description="Helical" evidence="1">
    <location>
        <begin position="35"/>
        <end position="58"/>
    </location>
</feature>
<keyword evidence="1" id="KW-0812">Transmembrane</keyword>